<accession>A0A6J4LUI1</accession>
<feature type="region of interest" description="Disordered" evidence="1">
    <location>
        <begin position="171"/>
        <end position="254"/>
    </location>
</feature>
<evidence type="ECO:0000256" key="1">
    <source>
        <dbReference type="SAM" id="MobiDB-lite"/>
    </source>
</evidence>
<dbReference type="EC" id="3.5.2.10" evidence="2"/>
<name>A0A6J4LUI1_9HYPH</name>
<dbReference type="EMBL" id="CADCUC010000395">
    <property type="protein sequence ID" value="CAA9342264.1"/>
    <property type="molecule type" value="Genomic_DNA"/>
</dbReference>
<sequence>GRGRMGAAYRGGSARARRRGRDRTAAGRLHRAARPAPRDRGRHPAVRRDLPSRGARTRRTGDPGGRRPDPVGRPRRAPCRLRGQFYADGRHLPRPAARPLRVDPARRVPARRAGQRPWRQHERAECAQRRTLPRTRCPDRGHHLLAAGRGGFFGDPRRPVLGAARLRGRDVHDDGARAGPCDDRAPVRGGRAHGRAGGLGAEPAASPLALLYGDHPDRGHRRREAGHRRKRRATARGRRRRTRGPAGQGRALEL</sequence>
<feature type="compositionally biased region" description="Low complexity" evidence="1">
    <location>
        <begin position="1"/>
        <end position="14"/>
    </location>
</feature>
<feature type="compositionally biased region" description="Basic residues" evidence="1">
    <location>
        <begin position="218"/>
        <end position="243"/>
    </location>
</feature>
<feature type="compositionally biased region" description="Low complexity" evidence="1">
    <location>
        <begin position="244"/>
        <end position="254"/>
    </location>
</feature>
<feature type="region of interest" description="Disordered" evidence="1">
    <location>
        <begin position="1"/>
        <end position="81"/>
    </location>
</feature>
<evidence type="ECO:0000313" key="2">
    <source>
        <dbReference type="EMBL" id="CAA9342264.1"/>
    </source>
</evidence>
<feature type="non-terminal residue" evidence="2">
    <location>
        <position position="1"/>
    </location>
</feature>
<proteinExistence type="predicted"/>
<feature type="compositionally biased region" description="Basic and acidic residues" evidence="1">
    <location>
        <begin position="171"/>
        <end position="186"/>
    </location>
</feature>
<feature type="non-terminal residue" evidence="2">
    <location>
        <position position="254"/>
    </location>
</feature>
<keyword evidence="2" id="KW-0378">Hydrolase</keyword>
<dbReference type="GO" id="GO:0047789">
    <property type="term" value="F:creatininase activity"/>
    <property type="evidence" value="ECO:0007669"/>
    <property type="project" value="UniProtKB-EC"/>
</dbReference>
<gene>
    <name evidence="2" type="ORF">AVDCRST_MAG90-2016</name>
</gene>
<protein>
    <submittedName>
        <fullName evidence="2">Creatinine amidohydrolase</fullName>
        <ecNumber evidence="2">3.5.2.10</ecNumber>
    </submittedName>
</protein>
<dbReference type="AlphaFoldDB" id="A0A6J4LUI1"/>
<feature type="compositionally biased region" description="Basic and acidic residues" evidence="1">
    <location>
        <begin position="59"/>
        <end position="72"/>
    </location>
</feature>
<organism evidence="2">
    <name type="scientific">uncultured Microvirga sp</name>
    <dbReference type="NCBI Taxonomy" id="412392"/>
    <lineage>
        <taxon>Bacteria</taxon>
        <taxon>Pseudomonadati</taxon>
        <taxon>Pseudomonadota</taxon>
        <taxon>Alphaproteobacteria</taxon>
        <taxon>Hyphomicrobiales</taxon>
        <taxon>Methylobacteriaceae</taxon>
        <taxon>Microvirga</taxon>
        <taxon>environmental samples</taxon>
    </lineage>
</organism>
<reference evidence="2" key="1">
    <citation type="submission" date="2020-02" db="EMBL/GenBank/DDBJ databases">
        <authorList>
            <person name="Meier V. D."/>
        </authorList>
    </citation>
    <scope>NUCLEOTIDE SEQUENCE</scope>
    <source>
        <strain evidence="2">AVDCRST_MAG90</strain>
    </source>
</reference>